<dbReference type="WBParaSite" id="Pan_g296.t1">
    <property type="protein sequence ID" value="Pan_g296.t1"/>
    <property type="gene ID" value="Pan_g296"/>
</dbReference>
<evidence type="ECO:0000256" key="1">
    <source>
        <dbReference type="SAM" id="MobiDB-lite"/>
    </source>
</evidence>
<sequence length="130" mass="13128">MRLFLVVGLTCLLAVYIHGWPYPQGGPPPPNPAPGGPPPPNPAPGGPPPPNPAPGGPPPPNPAPAGPPPYKKATAWPANIFESAQLGQDAKITGDVYSVNGEKLSEALGNAIEKKKASDLIRPNGGASGK</sequence>
<evidence type="ECO:0000313" key="4">
    <source>
        <dbReference type="WBParaSite" id="Pan_g296.t1"/>
    </source>
</evidence>
<name>A0A7E4VTF2_PANRE</name>
<proteinExistence type="predicted"/>
<dbReference type="AlphaFoldDB" id="A0A7E4VTF2"/>
<keyword evidence="2" id="KW-0732">Signal</keyword>
<feature type="compositionally biased region" description="Pro residues" evidence="1">
    <location>
        <begin position="24"/>
        <end position="70"/>
    </location>
</feature>
<dbReference type="Proteomes" id="UP000492821">
    <property type="component" value="Unassembled WGS sequence"/>
</dbReference>
<accession>A0A7E4VTF2</accession>
<evidence type="ECO:0000256" key="2">
    <source>
        <dbReference type="SAM" id="SignalP"/>
    </source>
</evidence>
<organism evidence="3 4">
    <name type="scientific">Panagrellus redivivus</name>
    <name type="common">Microworm</name>
    <dbReference type="NCBI Taxonomy" id="6233"/>
    <lineage>
        <taxon>Eukaryota</taxon>
        <taxon>Metazoa</taxon>
        <taxon>Ecdysozoa</taxon>
        <taxon>Nematoda</taxon>
        <taxon>Chromadorea</taxon>
        <taxon>Rhabditida</taxon>
        <taxon>Tylenchina</taxon>
        <taxon>Panagrolaimomorpha</taxon>
        <taxon>Panagrolaimoidea</taxon>
        <taxon>Panagrolaimidae</taxon>
        <taxon>Panagrellus</taxon>
    </lineage>
</organism>
<keyword evidence="3" id="KW-1185">Reference proteome</keyword>
<feature type="signal peptide" evidence="2">
    <location>
        <begin position="1"/>
        <end position="19"/>
    </location>
</feature>
<evidence type="ECO:0000313" key="3">
    <source>
        <dbReference type="Proteomes" id="UP000492821"/>
    </source>
</evidence>
<protein>
    <submittedName>
        <fullName evidence="4">Translation initiation factor IF-2</fullName>
    </submittedName>
</protein>
<feature type="chain" id="PRO_5028927454" evidence="2">
    <location>
        <begin position="20"/>
        <end position="130"/>
    </location>
</feature>
<feature type="region of interest" description="Disordered" evidence="1">
    <location>
        <begin position="22"/>
        <end position="76"/>
    </location>
</feature>
<reference evidence="4" key="2">
    <citation type="submission" date="2020-10" db="UniProtKB">
        <authorList>
            <consortium name="WormBaseParasite"/>
        </authorList>
    </citation>
    <scope>IDENTIFICATION</scope>
</reference>
<reference evidence="3" key="1">
    <citation type="journal article" date="2013" name="Genetics">
        <title>The draft genome and transcriptome of Panagrellus redivivus are shaped by the harsh demands of a free-living lifestyle.</title>
        <authorList>
            <person name="Srinivasan J."/>
            <person name="Dillman A.R."/>
            <person name="Macchietto M.G."/>
            <person name="Heikkinen L."/>
            <person name="Lakso M."/>
            <person name="Fracchia K.M."/>
            <person name="Antoshechkin I."/>
            <person name="Mortazavi A."/>
            <person name="Wong G."/>
            <person name="Sternberg P.W."/>
        </authorList>
    </citation>
    <scope>NUCLEOTIDE SEQUENCE [LARGE SCALE GENOMIC DNA]</scope>
    <source>
        <strain evidence="3">MT8872</strain>
    </source>
</reference>